<reference evidence="2 3" key="1">
    <citation type="submission" date="2019-08" db="EMBL/GenBank/DDBJ databases">
        <title>Genome sequencing of Paenibacillus faecis DSM 23593(T).</title>
        <authorList>
            <person name="Kook J.-K."/>
            <person name="Park S.-N."/>
            <person name="Lim Y.K."/>
        </authorList>
    </citation>
    <scope>NUCLEOTIDE SEQUENCE [LARGE SCALE GENOMIC DNA]</scope>
    <source>
        <strain evidence="2 3">DSM 23593</strain>
    </source>
</reference>
<gene>
    <name evidence="2" type="ORF">FRY98_03775</name>
</gene>
<evidence type="ECO:0000256" key="1">
    <source>
        <dbReference type="SAM" id="Phobius"/>
    </source>
</evidence>
<keyword evidence="1" id="KW-1133">Transmembrane helix</keyword>
<comment type="caution">
    <text evidence="2">The sequence shown here is derived from an EMBL/GenBank/DDBJ whole genome shotgun (WGS) entry which is preliminary data.</text>
</comment>
<sequence length="73" mass="8538">MGLEHGSFSFFPFGALFCLTLFSFVAVRIYAIRHRYRDSNQNDRDIALILKGRMARGGIDEKEYHRLKELLTK</sequence>
<dbReference type="AlphaFoldDB" id="A0A5D0D0W8"/>
<keyword evidence="1" id="KW-0812">Transmembrane</keyword>
<dbReference type="EMBL" id="VSDO01000001">
    <property type="protein sequence ID" value="TYA15568.1"/>
    <property type="molecule type" value="Genomic_DNA"/>
</dbReference>
<feature type="transmembrane region" description="Helical" evidence="1">
    <location>
        <begin position="12"/>
        <end position="31"/>
    </location>
</feature>
<evidence type="ECO:0008006" key="4">
    <source>
        <dbReference type="Google" id="ProtNLM"/>
    </source>
</evidence>
<name>A0A5D0D0W8_9BACL</name>
<accession>A0A5D0D0W8</accession>
<keyword evidence="1" id="KW-0472">Membrane</keyword>
<dbReference type="OrthoDB" id="2456654at2"/>
<dbReference type="Proteomes" id="UP000325218">
    <property type="component" value="Unassembled WGS sequence"/>
</dbReference>
<keyword evidence="3" id="KW-1185">Reference proteome</keyword>
<organism evidence="2 3">
    <name type="scientific">Paenibacillus faecis</name>
    <dbReference type="NCBI Taxonomy" id="862114"/>
    <lineage>
        <taxon>Bacteria</taxon>
        <taxon>Bacillati</taxon>
        <taxon>Bacillota</taxon>
        <taxon>Bacilli</taxon>
        <taxon>Bacillales</taxon>
        <taxon>Paenibacillaceae</taxon>
        <taxon>Paenibacillus</taxon>
    </lineage>
</organism>
<protein>
    <recommendedName>
        <fullName evidence="4">SHOCT domain-containing protein</fullName>
    </recommendedName>
</protein>
<proteinExistence type="predicted"/>
<evidence type="ECO:0000313" key="3">
    <source>
        <dbReference type="Proteomes" id="UP000325218"/>
    </source>
</evidence>
<evidence type="ECO:0000313" key="2">
    <source>
        <dbReference type="EMBL" id="TYA15568.1"/>
    </source>
</evidence>